<dbReference type="EMBL" id="BSEC01000001">
    <property type="protein sequence ID" value="GLI91426.1"/>
    <property type="molecule type" value="Genomic_DNA"/>
</dbReference>
<reference evidence="2" key="1">
    <citation type="journal article" date="2023" name="Int. J. Syst. Evol. Microbiol.">
        <title>Methylocystis iwaonis sp. nov., a type II methane-oxidizing bacterium from surface soil of a rice paddy field in Japan, and emended description of the genus Methylocystis (ex Whittenbury et al. 1970) Bowman et al. 1993.</title>
        <authorList>
            <person name="Kaise H."/>
            <person name="Sawadogo J.B."/>
            <person name="Alam M.S."/>
            <person name="Ueno C."/>
            <person name="Dianou D."/>
            <person name="Shinjo R."/>
            <person name="Asakawa S."/>
        </authorList>
    </citation>
    <scope>NUCLEOTIDE SEQUENCE</scope>
    <source>
        <strain evidence="2">LMG27198</strain>
    </source>
</reference>
<dbReference type="RefSeq" id="WP_281800067.1">
    <property type="nucleotide sequence ID" value="NZ_BSEC01000001.1"/>
</dbReference>
<protein>
    <recommendedName>
        <fullName evidence="4">DUF2147 domain-containing protein</fullName>
    </recommendedName>
</protein>
<accession>A0A9W6GRA0</accession>
<feature type="signal peptide" evidence="1">
    <location>
        <begin position="1"/>
        <end position="21"/>
    </location>
</feature>
<dbReference type="Proteomes" id="UP001144323">
    <property type="component" value="Unassembled WGS sequence"/>
</dbReference>
<sequence>MSKLTLASILAILAMASPALAASEKWLVTEENTAGIKGAQGTWTLEVVAGKVSGTADMMSGRGAPLAYKIDGAITDGVYTLNLTDRTDGKKSCVWSGHTPAAASTQKAGLIGYAECEGAKLILRASPAPQ</sequence>
<keyword evidence="3" id="KW-1185">Reference proteome</keyword>
<dbReference type="AlphaFoldDB" id="A0A9W6GRA0"/>
<feature type="chain" id="PRO_5040798976" description="DUF2147 domain-containing protein" evidence="1">
    <location>
        <begin position="22"/>
        <end position="130"/>
    </location>
</feature>
<evidence type="ECO:0000313" key="3">
    <source>
        <dbReference type="Proteomes" id="UP001144323"/>
    </source>
</evidence>
<keyword evidence="1" id="KW-0732">Signal</keyword>
<evidence type="ECO:0008006" key="4">
    <source>
        <dbReference type="Google" id="ProtNLM"/>
    </source>
</evidence>
<gene>
    <name evidence="2" type="ORF">LMG27198_04180</name>
</gene>
<organism evidence="2 3">
    <name type="scientific">Methylocystis echinoides</name>
    <dbReference type="NCBI Taxonomy" id="29468"/>
    <lineage>
        <taxon>Bacteria</taxon>
        <taxon>Pseudomonadati</taxon>
        <taxon>Pseudomonadota</taxon>
        <taxon>Alphaproteobacteria</taxon>
        <taxon>Hyphomicrobiales</taxon>
        <taxon>Methylocystaceae</taxon>
        <taxon>Methylocystis</taxon>
    </lineage>
</organism>
<proteinExistence type="predicted"/>
<evidence type="ECO:0000313" key="2">
    <source>
        <dbReference type="EMBL" id="GLI91426.1"/>
    </source>
</evidence>
<evidence type="ECO:0000256" key="1">
    <source>
        <dbReference type="SAM" id="SignalP"/>
    </source>
</evidence>
<name>A0A9W6GRA0_9HYPH</name>
<comment type="caution">
    <text evidence="2">The sequence shown here is derived from an EMBL/GenBank/DDBJ whole genome shotgun (WGS) entry which is preliminary data.</text>
</comment>